<accession>G0NVN8</accession>
<proteinExistence type="predicted"/>
<organism evidence="3">
    <name type="scientific">Caenorhabditis brenneri</name>
    <name type="common">Nematode worm</name>
    <dbReference type="NCBI Taxonomy" id="135651"/>
    <lineage>
        <taxon>Eukaryota</taxon>
        <taxon>Metazoa</taxon>
        <taxon>Ecdysozoa</taxon>
        <taxon>Nematoda</taxon>
        <taxon>Chromadorea</taxon>
        <taxon>Rhabditida</taxon>
        <taxon>Rhabditina</taxon>
        <taxon>Rhabditomorpha</taxon>
        <taxon>Rhabditoidea</taxon>
        <taxon>Rhabditidae</taxon>
        <taxon>Peloderinae</taxon>
        <taxon>Caenorhabditis</taxon>
    </lineage>
</organism>
<sequence length="397" mass="46620">MVLVTLPEKIISPEIKFPILRLPYFASRNVLLRLRLDDLIPFSFLSKRCKRMIKQAIPSKIAQYECTVKSKKLTSIDLKFDTFWLNSGAKVDDIVTSISIDSQFGHFWMGIEANVHHIIEVLSYPPIRVELYAENGVTRAAEWLKRYRNCVKSVSFSASPKDIRMHTVFVDRSTEFNNQTKYCMKFLPALRYPEVISEFVNLLRELNVRIAFGETMAVTCSTEEVRIENLNIFPISFVWSLKCQKLRIVDSILPIVMAHKLISSWALSDICASSTIKKLIFELKESEKIEERILEDGWKKSGEELHYPIFEEINAWWYKRKGGNDRTEAILFEARHDRERLENRWVKSEDDLQYPIYGKIHQHYKMYHESRKVILFETHHDGKKLLVVDFEQYGLDV</sequence>
<dbReference type="AlphaFoldDB" id="G0NVN8"/>
<dbReference type="PROSITE" id="PS50181">
    <property type="entry name" value="FBOX"/>
    <property type="match status" value="1"/>
</dbReference>
<dbReference type="InParanoid" id="G0NVN8"/>
<dbReference type="Proteomes" id="UP000008068">
    <property type="component" value="Unassembled WGS sequence"/>
</dbReference>
<keyword evidence="3" id="KW-1185">Reference proteome</keyword>
<dbReference type="EMBL" id="GL379958">
    <property type="protein sequence ID" value="EGT38464.1"/>
    <property type="molecule type" value="Genomic_DNA"/>
</dbReference>
<name>G0NVN8_CAEBE</name>
<gene>
    <name evidence="2" type="ORF">CAEBREN_17393</name>
</gene>
<evidence type="ECO:0000259" key="1">
    <source>
        <dbReference type="PROSITE" id="PS50181"/>
    </source>
</evidence>
<protein>
    <recommendedName>
        <fullName evidence="1">F-box domain-containing protein</fullName>
    </recommendedName>
</protein>
<reference evidence="3" key="1">
    <citation type="submission" date="2011-07" db="EMBL/GenBank/DDBJ databases">
        <authorList>
            <consortium name="Caenorhabditis brenneri Sequencing and Analysis Consortium"/>
            <person name="Wilson R.K."/>
        </authorList>
    </citation>
    <scope>NUCLEOTIDE SEQUENCE [LARGE SCALE GENOMIC DNA]</scope>
    <source>
        <strain evidence="3">PB2801</strain>
    </source>
</reference>
<evidence type="ECO:0000313" key="3">
    <source>
        <dbReference type="Proteomes" id="UP000008068"/>
    </source>
</evidence>
<feature type="domain" description="F-box" evidence="1">
    <location>
        <begin position="16"/>
        <end position="64"/>
    </location>
</feature>
<dbReference type="InterPro" id="IPR001810">
    <property type="entry name" value="F-box_dom"/>
</dbReference>
<dbReference type="HOGENOM" id="CLU_694887_0_0_1"/>
<evidence type="ECO:0000313" key="2">
    <source>
        <dbReference type="EMBL" id="EGT38464.1"/>
    </source>
</evidence>